<feature type="region of interest" description="Disordered" evidence="1">
    <location>
        <begin position="1"/>
        <end position="25"/>
    </location>
</feature>
<reference evidence="3 4" key="1">
    <citation type="submission" date="2018-06" db="EMBL/GenBank/DDBJ databases">
        <authorList>
            <consortium name="Pathogen Informatics"/>
            <person name="Doyle S."/>
        </authorList>
    </citation>
    <scope>NUCLEOTIDE SEQUENCE [LARGE SCALE GENOMIC DNA]</scope>
    <source>
        <strain evidence="3 4">NCTC9140</strain>
    </source>
</reference>
<organism evidence="3 4">
    <name type="scientific">Klebsiella pneumoniae</name>
    <dbReference type="NCBI Taxonomy" id="573"/>
    <lineage>
        <taxon>Bacteria</taxon>
        <taxon>Pseudomonadati</taxon>
        <taxon>Pseudomonadota</taxon>
        <taxon>Gammaproteobacteria</taxon>
        <taxon>Enterobacterales</taxon>
        <taxon>Enterobacteriaceae</taxon>
        <taxon>Klebsiella/Raoultella group</taxon>
        <taxon>Klebsiella</taxon>
        <taxon>Klebsiella pneumoniae complex</taxon>
    </lineage>
</organism>
<gene>
    <name evidence="3" type="primary">yedE_1</name>
    <name evidence="3" type="ORF">NCTC9140_04069</name>
</gene>
<evidence type="ECO:0000256" key="2">
    <source>
        <dbReference type="SAM" id="Phobius"/>
    </source>
</evidence>
<feature type="transmembrane region" description="Helical" evidence="2">
    <location>
        <begin position="35"/>
        <end position="60"/>
    </location>
</feature>
<dbReference type="Pfam" id="PF04143">
    <property type="entry name" value="Sulf_transp"/>
    <property type="match status" value="1"/>
</dbReference>
<dbReference type="InterPro" id="IPR007272">
    <property type="entry name" value="Sulf_transp_TsuA/YedE"/>
</dbReference>
<sequence>MRRPWRAASSPVRRTAGDGLQPGGPSSPAFRSCSLHAWLFAIATAIGSWFGARFTLLPLFRIPVKMQKVSAASPLTQKPQQARRRFRQGMVVFFAMIGWGLLTAADHPRSAWRCCFGIAFGLLIERAQICFTSAFRDMWITGRTVMAKAIIFGMAASAIGIFSYVQLGMAPKIMWAGPNAAIGGLLFGFGIVLAGGCETGWMYRAVEGQVHYWWVGLGNVIGSTLLAWCWDDIAAPLATHWQKVNLLNAFGPFGGLLATYLLLLIALLLVIAWERHFFRRQAAVRTVKESA</sequence>
<evidence type="ECO:0000256" key="1">
    <source>
        <dbReference type="SAM" id="MobiDB-lite"/>
    </source>
</evidence>
<accession>A0A377TSD0</accession>
<feature type="transmembrane region" description="Helical" evidence="2">
    <location>
        <begin position="181"/>
        <end position="203"/>
    </location>
</feature>
<keyword evidence="2" id="KW-1133">Transmembrane helix</keyword>
<evidence type="ECO:0000313" key="3">
    <source>
        <dbReference type="EMBL" id="STS82319.1"/>
    </source>
</evidence>
<name>A0A377TSD0_KLEPN</name>
<feature type="transmembrane region" description="Helical" evidence="2">
    <location>
        <begin position="250"/>
        <end position="273"/>
    </location>
</feature>
<feature type="transmembrane region" description="Helical" evidence="2">
    <location>
        <begin position="149"/>
        <end position="169"/>
    </location>
</feature>
<protein>
    <submittedName>
        <fullName evidence="3">Putative inner membrane protein</fullName>
    </submittedName>
</protein>
<keyword evidence="2" id="KW-0812">Transmembrane</keyword>
<feature type="transmembrane region" description="Helical" evidence="2">
    <location>
        <begin position="210"/>
        <end position="230"/>
    </location>
</feature>
<proteinExistence type="predicted"/>
<keyword evidence="2" id="KW-0472">Membrane</keyword>
<evidence type="ECO:0000313" key="4">
    <source>
        <dbReference type="Proteomes" id="UP000254938"/>
    </source>
</evidence>
<dbReference type="AlphaFoldDB" id="A0A377TSD0"/>
<dbReference type="Proteomes" id="UP000254938">
    <property type="component" value="Unassembled WGS sequence"/>
</dbReference>
<dbReference type="EMBL" id="UGKQ01000007">
    <property type="protein sequence ID" value="STS82319.1"/>
    <property type="molecule type" value="Genomic_DNA"/>
</dbReference>
<feature type="transmembrane region" description="Helical" evidence="2">
    <location>
        <begin position="110"/>
        <end position="129"/>
    </location>
</feature>
<feature type="transmembrane region" description="Helical" evidence="2">
    <location>
        <begin position="86"/>
        <end position="104"/>
    </location>
</feature>